<dbReference type="InterPro" id="IPR036526">
    <property type="entry name" value="C-N_Hydrolase_sf"/>
</dbReference>
<proteinExistence type="predicted"/>
<dbReference type="EMBL" id="LAZR01046513">
    <property type="protein sequence ID" value="KKK96378.1"/>
    <property type="molecule type" value="Genomic_DNA"/>
</dbReference>
<accession>A0A0F8ZRB9</accession>
<evidence type="ECO:0000313" key="1">
    <source>
        <dbReference type="EMBL" id="KKK96378.1"/>
    </source>
</evidence>
<comment type="caution">
    <text evidence="1">The sequence shown here is derived from an EMBL/GenBank/DDBJ whole genome shotgun (WGS) entry which is preliminary data.</text>
</comment>
<sequence length="118" mass="12992">MPKKKKKPVAPYMAVGLSTVVYGIADRKHIKINLATIEENIHAAVSMVNINMPVRLIALAEGAMTGFTDEAFDLSHTAAANDLFIDIPGEETEFLGVLAKLYDTYIVVQCKARWPEVM</sequence>
<gene>
    <name evidence="1" type="ORF">LCGC14_2663370</name>
</gene>
<protein>
    <submittedName>
        <fullName evidence="1">Uncharacterized protein</fullName>
    </submittedName>
</protein>
<reference evidence="1" key="1">
    <citation type="journal article" date="2015" name="Nature">
        <title>Complex archaea that bridge the gap between prokaryotes and eukaryotes.</title>
        <authorList>
            <person name="Spang A."/>
            <person name="Saw J.H."/>
            <person name="Jorgensen S.L."/>
            <person name="Zaremba-Niedzwiedzka K."/>
            <person name="Martijn J."/>
            <person name="Lind A.E."/>
            <person name="van Eijk R."/>
            <person name="Schleper C."/>
            <person name="Guy L."/>
            <person name="Ettema T.J."/>
        </authorList>
    </citation>
    <scope>NUCLEOTIDE SEQUENCE</scope>
</reference>
<dbReference type="SUPFAM" id="SSF56317">
    <property type="entry name" value="Carbon-nitrogen hydrolase"/>
    <property type="match status" value="1"/>
</dbReference>
<dbReference type="AlphaFoldDB" id="A0A0F8ZRB9"/>
<feature type="non-terminal residue" evidence="1">
    <location>
        <position position="118"/>
    </location>
</feature>
<name>A0A0F8ZRB9_9ZZZZ</name>
<organism evidence="1">
    <name type="scientific">marine sediment metagenome</name>
    <dbReference type="NCBI Taxonomy" id="412755"/>
    <lineage>
        <taxon>unclassified sequences</taxon>
        <taxon>metagenomes</taxon>
        <taxon>ecological metagenomes</taxon>
    </lineage>
</organism>
<dbReference type="Gene3D" id="3.60.110.10">
    <property type="entry name" value="Carbon-nitrogen hydrolase"/>
    <property type="match status" value="1"/>
</dbReference>